<dbReference type="PIRSF" id="PIRSF026991">
    <property type="entry name" value="Mnd1"/>
    <property type="match status" value="1"/>
</dbReference>
<evidence type="ECO:0000256" key="6">
    <source>
        <dbReference type="SAM" id="Coils"/>
    </source>
</evidence>
<name>A0A0A6Z4A7_9EUKA</name>
<evidence type="ECO:0000256" key="1">
    <source>
        <dbReference type="ARBA" id="ARBA00004123"/>
    </source>
</evidence>
<dbReference type="GO" id="GO:0005634">
    <property type="term" value="C:nucleus"/>
    <property type="evidence" value="ECO:0007669"/>
    <property type="project" value="UniProtKB-SubCell"/>
</dbReference>
<evidence type="ECO:0000259" key="7">
    <source>
        <dbReference type="Pfam" id="PF03962"/>
    </source>
</evidence>
<evidence type="ECO:0000256" key="3">
    <source>
        <dbReference type="ARBA" id="ARBA00023054"/>
    </source>
</evidence>
<dbReference type="GO" id="GO:0003690">
    <property type="term" value="F:double-stranded DNA binding"/>
    <property type="evidence" value="ECO:0007669"/>
    <property type="project" value="InterPro"/>
</dbReference>
<sequence length="205" mass="24201">MSRKRGMSRDEKLIAMQELMMESNEIWTLGMLEKECPKKKGITAMSVKEILQELCDNDLVSFEKIGSGNFYWCFPSEAYNRRKVTEEKYTKQIAEMEKEIAQLEAEIAELEPGREDCEERTKLDSEIEEFGQKLAEIQKEAAKYEKLNPEGLKRTQEQTRIAFEAANRWTDNIFTVRSWVNKTFNFDRSVFDQQFNIPEDFDYLE</sequence>
<comment type="function">
    <text evidence="5">Required for proper homologous chromosome pairing and efficient cross-over and intragenic recombination during meiosis.</text>
</comment>
<dbReference type="AlphaFoldDB" id="A0A0A6Z4A7"/>
<dbReference type="InterPro" id="IPR040661">
    <property type="entry name" value="LZ3wCH"/>
</dbReference>
<comment type="subcellular location">
    <subcellularLocation>
        <location evidence="1 5">Nucleus</location>
    </subcellularLocation>
</comment>
<dbReference type="Pfam" id="PF18517">
    <property type="entry name" value="LZ3wCH"/>
    <property type="match status" value="1"/>
</dbReference>
<evidence type="ECO:0000313" key="9">
    <source>
        <dbReference type="EMBL" id="AEW27327.1"/>
    </source>
</evidence>
<keyword evidence="3 6" id="KW-0175">Coiled coil</keyword>
<protein>
    <submittedName>
        <fullName evidence="9">Mnd1</fullName>
    </submittedName>
</protein>
<feature type="domain" description="Mnd1 HTH" evidence="7">
    <location>
        <begin position="16"/>
        <end position="75"/>
    </location>
</feature>
<evidence type="ECO:0000256" key="5">
    <source>
        <dbReference type="PIRNR" id="PIRNR026991"/>
    </source>
</evidence>
<dbReference type="Pfam" id="PF03962">
    <property type="entry name" value="Mnd1"/>
    <property type="match status" value="1"/>
</dbReference>
<proteinExistence type="inferred from homology"/>
<keyword evidence="4 5" id="KW-0539">Nucleus</keyword>
<dbReference type="EMBL" id="JF298012">
    <property type="protein sequence ID" value="AEW27327.1"/>
    <property type="molecule type" value="Genomic_DNA"/>
</dbReference>
<accession>A0A0A6Z4A7</accession>
<feature type="domain" description="Leucine zipper with capping helix" evidence="8">
    <location>
        <begin position="155"/>
        <end position="204"/>
    </location>
</feature>
<comment type="similarity">
    <text evidence="2 5">Belongs to the MND1 family.</text>
</comment>
<evidence type="ECO:0000256" key="2">
    <source>
        <dbReference type="ARBA" id="ARBA00005981"/>
    </source>
</evidence>
<dbReference type="GO" id="GO:0007131">
    <property type="term" value="P:reciprocal meiotic recombination"/>
    <property type="evidence" value="ECO:0007669"/>
    <property type="project" value="InterPro"/>
</dbReference>
<feature type="coiled-coil region" evidence="6">
    <location>
        <begin position="86"/>
        <end position="147"/>
    </location>
</feature>
<organism evidence="9">
    <name type="scientific">Pentatrichomonas hominis</name>
    <dbReference type="NCBI Taxonomy" id="5728"/>
    <lineage>
        <taxon>Eukaryota</taxon>
        <taxon>Metamonada</taxon>
        <taxon>Parabasalia</taxon>
        <taxon>Trichomonadida</taxon>
        <taxon>Trichomonadidae</taxon>
        <taxon>Pentatrichomonas</taxon>
    </lineage>
</organism>
<dbReference type="InterPro" id="IPR040453">
    <property type="entry name" value="Mnd1_HTH"/>
</dbReference>
<evidence type="ECO:0000256" key="4">
    <source>
        <dbReference type="ARBA" id="ARBA00023242"/>
    </source>
</evidence>
<reference evidence="9" key="1">
    <citation type="submission" date="2011-01" db="EMBL/GenBank/DDBJ databases">
        <title>Trichomonas vaginalis, Pentatrichomonas hominis and Tritrichomonas foetus meiosis-specific genes are less variable than housekeeping or mismatch repair genes.</title>
        <authorList>
            <person name="Malik S.-B."/>
            <person name="Conrad M.D."/>
            <person name="Sullivan S.A."/>
            <person name="Jelcic M.J."/>
            <person name="Carlton J.M."/>
        </authorList>
    </citation>
    <scope>NUCLEOTIDE SEQUENCE</scope>
    <source>
        <strain evidence="9">Hs3:NIH</strain>
    </source>
</reference>
<evidence type="ECO:0000259" key="8">
    <source>
        <dbReference type="Pfam" id="PF18517"/>
    </source>
</evidence>
<dbReference type="InterPro" id="IPR005647">
    <property type="entry name" value="Mnd1"/>
</dbReference>